<accession>A0A4Z2GDL1</accession>
<name>A0A4Z2GDL1_9TELE</name>
<comment type="caution">
    <text evidence="2">The sequence shown here is derived from an EMBL/GenBank/DDBJ whole genome shotgun (WGS) entry which is preliminary data.</text>
</comment>
<feature type="region of interest" description="Disordered" evidence="1">
    <location>
        <begin position="148"/>
        <end position="179"/>
    </location>
</feature>
<gene>
    <name evidence="2" type="ORF">EYF80_038499</name>
</gene>
<evidence type="ECO:0000313" key="3">
    <source>
        <dbReference type="Proteomes" id="UP000314294"/>
    </source>
</evidence>
<evidence type="ECO:0000256" key="1">
    <source>
        <dbReference type="SAM" id="MobiDB-lite"/>
    </source>
</evidence>
<sequence length="179" mass="19956">MDSKGNSRKDDLKEPRWGNRLRDERNTVNISAYHSILFFFYEKGKADLTMLSALVGDETLERRRAPEADFNSEKQRRLLPQRNVGPDFSSRIIGVRCSTFRVARVDHGQVGGPTQPLTLTPNGDLDYLIKLIALCLVDFGELGASAPKGLGGNSLRSERPPSLRGEKEETSLAMQVPQL</sequence>
<dbReference type="AlphaFoldDB" id="A0A4Z2GDL1"/>
<dbReference type="EMBL" id="SRLO01000587">
    <property type="protein sequence ID" value="TNN51281.1"/>
    <property type="molecule type" value="Genomic_DNA"/>
</dbReference>
<evidence type="ECO:0000313" key="2">
    <source>
        <dbReference type="EMBL" id="TNN51281.1"/>
    </source>
</evidence>
<feature type="compositionally biased region" description="Basic and acidic residues" evidence="1">
    <location>
        <begin position="156"/>
        <end position="170"/>
    </location>
</feature>
<reference evidence="2 3" key="1">
    <citation type="submission" date="2019-03" db="EMBL/GenBank/DDBJ databases">
        <title>First draft genome of Liparis tanakae, snailfish: a comprehensive survey of snailfish specific genes.</title>
        <authorList>
            <person name="Kim W."/>
            <person name="Song I."/>
            <person name="Jeong J.-H."/>
            <person name="Kim D."/>
            <person name="Kim S."/>
            <person name="Ryu S."/>
            <person name="Song J.Y."/>
            <person name="Lee S.K."/>
        </authorList>
    </citation>
    <scope>NUCLEOTIDE SEQUENCE [LARGE SCALE GENOMIC DNA]</scope>
    <source>
        <tissue evidence="2">Muscle</tissue>
    </source>
</reference>
<dbReference type="Proteomes" id="UP000314294">
    <property type="component" value="Unassembled WGS sequence"/>
</dbReference>
<keyword evidence="3" id="KW-1185">Reference proteome</keyword>
<organism evidence="2 3">
    <name type="scientific">Liparis tanakae</name>
    <name type="common">Tanaka's snailfish</name>
    <dbReference type="NCBI Taxonomy" id="230148"/>
    <lineage>
        <taxon>Eukaryota</taxon>
        <taxon>Metazoa</taxon>
        <taxon>Chordata</taxon>
        <taxon>Craniata</taxon>
        <taxon>Vertebrata</taxon>
        <taxon>Euteleostomi</taxon>
        <taxon>Actinopterygii</taxon>
        <taxon>Neopterygii</taxon>
        <taxon>Teleostei</taxon>
        <taxon>Neoteleostei</taxon>
        <taxon>Acanthomorphata</taxon>
        <taxon>Eupercaria</taxon>
        <taxon>Perciformes</taxon>
        <taxon>Cottioidei</taxon>
        <taxon>Cottales</taxon>
        <taxon>Liparidae</taxon>
        <taxon>Liparis</taxon>
    </lineage>
</organism>
<protein>
    <submittedName>
        <fullName evidence="2">Uncharacterized protein</fullName>
    </submittedName>
</protein>
<proteinExistence type="predicted"/>